<protein>
    <recommendedName>
        <fullName evidence="4">SnoaL-like domain-containing protein</fullName>
    </recommendedName>
</protein>
<accession>A0AA86TFL7</accession>
<keyword evidence="1" id="KW-0472">Membrane</keyword>
<dbReference type="KEGG" id="nti:DNFV4_04346"/>
<dbReference type="InterPro" id="IPR032710">
    <property type="entry name" value="NTF2-like_dom_sf"/>
</dbReference>
<proteinExistence type="predicted"/>
<dbReference type="Proteomes" id="UP001179121">
    <property type="component" value="Chromosome"/>
</dbReference>
<sequence>MMARGAIGPHRFLSPVQAGLLLLTLGLFGVIVWLGLLGLPAAIESVGAETRILPDAMIEADRDTVDELLATFHRADEAVVRRDLDGVMSLYSKRYNYHDLAKSDVEQIWMALFKDYREITSSHTFSVIRVTTTPEGLLAEITCTGALWATSERGNLRVPIDSWHEEVHQLVKEDGAWRIRGNAGEAPTVLPFGTAPHPLF</sequence>
<dbReference type="EMBL" id="OX365700">
    <property type="protein sequence ID" value="CAI4033904.1"/>
    <property type="molecule type" value="Genomic_DNA"/>
</dbReference>
<dbReference type="Gene3D" id="3.10.450.50">
    <property type="match status" value="1"/>
</dbReference>
<dbReference type="SUPFAM" id="SSF54427">
    <property type="entry name" value="NTF2-like"/>
    <property type="match status" value="1"/>
</dbReference>
<keyword evidence="3" id="KW-1185">Reference proteome</keyword>
<evidence type="ECO:0000256" key="1">
    <source>
        <dbReference type="SAM" id="Phobius"/>
    </source>
</evidence>
<evidence type="ECO:0000313" key="2">
    <source>
        <dbReference type="EMBL" id="CAI4033904.1"/>
    </source>
</evidence>
<name>A0AA86TFL7_9BACT</name>
<keyword evidence="1" id="KW-1133">Transmembrane helix</keyword>
<dbReference type="AlphaFoldDB" id="A0AA86TFL7"/>
<organism evidence="2 3">
    <name type="scientific">Nitrospira tepida</name>
    <dbReference type="NCBI Taxonomy" id="2973512"/>
    <lineage>
        <taxon>Bacteria</taxon>
        <taxon>Pseudomonadati</taxon>
        <taxon>Nitrospirota</taxon>
        <taxon>Nitrospiria</taxon>
        <taxon>Nitrospirales</taxon>
        <taxon>Nitrospiraceae</taxon>
        <taxon>Nitrospira</taxon>
    </lineage>
</organism>
<evidence type="ECO:0008006" key="4">
    <source>
        <dbReference type="Google" id="ProtNLM"/>
    </source>
</evidence>
<evidence type="ECO:0000313" key="3">
    <source>
        <dbReference type="Proteomes" id="UP001179121"/>
    </source>
</evidence>
<feature type="transmembrane region" description="Helical" evidence="1">
    <location>
        <begin position="20"/>
        <end position="43"/>
    </location>
</feature>
<keyword evidence="1" id="KW-0812">Transmembrane</keyword>
<reference evidence="2" key="1">
    <citation type="submission" date="2022-10" db="EMBL/GenBank/DDBJ databases">
        <authorList>
            <person name="Koch H."/>
        </authorList>
    </citation>
    <scope>NUCLEOTIDE SEQUENCE</scope>
    <source>
        <strain evidence="2">DNF</strain>
    </source>
</reference>
<gene>
    <name evidence="2" type="ORF">DNFV4_04346</name>
</gene>
<dbReference type="RefSeq" id="WP_289271328.1">
    <property type="nucleotide sequence ID" value="NZ_OX365700.1"/>
</dbReference>